<evidence type="ECO:0000259" key="2">
    <source>
        <dbReference type="Pfam" id="PF00857"/>
    </source>
</evidence>
<keyword evidence="1" id="KW-0378">Hydrolase</keyword>
<gene>
    <name evidence="3" type="ORF">C8E89_15512</name>
</gene>
<reference evidence="3 4" key="2">
    <citation type="submission" date="2018-06" db="EMBL/GenBank/DDBJ databases">
        <title>Sequencing of bacterial isolates from soil warming experiment in Harvard Forest, Massachusetts, USA.</title>
        <authorList>
            <person name="Deangelis K.PhD."/>
        </authorList>
    </citation>
    <scope>NUCLEOTIDE SEQUENCE [LARGE SCALE GENOMIC DNA]</scope>
    <source>
        <strain evidence="3 4">GAS496</strain>
    </source>
</reference>
<dbReference type="PANTHER" id="PTHR43540">
    <property type="entry name" value="PEROXYUREIDOACRYLATE/UREIDOACRYLATE AMIDOHYDROLASE-RELATED"/>
    <property type="match status" value="1"/>
</dbReference>
<evidence type="ECO:0000313" key="4">
    <source>
        <dbReference type="Proteomes" id="UP000247781"/>
    </source>
</evidence>
<dbReference type="Pfam" id="PF00857">
    <property type="entry name" value="Isochorismatase"/>
    <property type="match status" value="1"/>
</dbReference>
<dbReference type="InterPro" id="IPR036380">
    <property type="entry name" value="Isochorismatase-like_sf"/>
</dbReference>
<name>A0A318H485_9MYCO</name>
<protein>
    <submittedName>
        <fullName evidence="3">Nicotinamidase-related amidase</fullName>
    </submittedName>
</protein>
<dbReference type="SUPFAM" id="SSF52499">
    <property type="entry name" value="Isochorismatase-like hydrolases"/>
    <property type="match status" value="1"/>
</dbReference>
<evidence type="ECO:0000313" key="3">
    <source>
        <dbReference type="EMBL" id="PXW95930.1"/>
    </source>
</evidence>
<dbReference type="Proteomes" id="UP000247781">
    <property type="component" value="Unassembled WGS sequence"/>
</dbReference>
<dbReference type="GO" id="GO:0016787">
    <property type="term" value="F:hydrolase activity"/>
    <property type="evidence" value="ECO:0007669"/>
    <property type="project" value="UniProtKB-KW"/>
</dbReference>
<dbReference type="PANTHER" id="PTHR43540:SF9">
    <property type="entry name" value="FAMILY HYDROLASE, PUTATIVE (AFU_ORTHOLOGUE AFUA_2G08700)-RELATED"/>
    <property type="match status" value="1"/>
</dbReference>
<dbReference type="EMBL" id="QJJU01000055">
    <property type="protein sequence ID" value="PXW95930.1"/>
    <property type="molecule type" value="Genomic_DNA"/>
</dbReference>
<proteinExistence type="predicted"/>
<dbReference type="CDD" id="cd00431">
    <property type="entry name" value="cysteine_hydrolases"/>
    <property type="match status" value="1"/>
</dbReference>
<sequence>MMTVDLDGTELAEPVRTAENTALVLIDFQRDFCEAGGYADTIDDIGFAREVVPRALRLLHTARERSLTIVHTREGYAPDLSDCSLQRRLRSARGGAPIGSVGPLGRLLIRGEFGHDFISELTPEASELVIDKPSYGAFTHTSLEPELRRRGIVHLYFAGVTADVCVHTTVREATDRGFFCHYVRDAISTFDPALRVACERMVDVEGGIWGRLTDVHEALGELDVLR</sequence>
<evidence type="ECO:0000256" key="1">
    <source>
        <dbReference type="ARBA" id="ARBA00022801"/>
    </source>
</evidence>
<feature type="domain" description="Isochorismatase-like" evidence="2">
    <location>
        <begin position="21"/>
        <end position="195"/>
    </location>
</feature>
<accession>A0A318H485</accession>
<dbReference type="InterPro" id="IPR000868">
    <property type="entry name" value="Isochorismatase-like_dom"/>
</dbReference>
<reference evidence="4" key="1">
    <citation type="submission" date="2018-05" db="EMBL/GenBank/DDBJ databases">
        <authorList>
            <person name="Deangelis K."/>
            <person name="Huntemann M."/>
            <person name="Clum A."/>
            <person name="Pillay M."/>
            <person name="Palaniappan K."/>
            <person name="Varghese N."/>
            <person name="Mikhailova N."/>
            <person name="Stamatis D."/>
            <person name="Reddy T."/>
            <person name="Daum C."/>
            <person name="Shapiro N."/>
            <person name="Ivanova N."/>
            <person name="Kyrpides N."/>
            <person name="Woyke T."/>
        </authorList>
    </citation>
    <scope>NUCLEOTIDE SEQUENCE [LARGE SCALE GENOMIC DNA]</scope>
    <source>
        <strain evidence="4">GAS496</strain>
    </source>
</reference>
<dbReference type="AlphaFoldDB" id="A0A318H485"/>
<comment type="caution">
    <text evidence="3">The sequence shown here is derived from an EMBL/GenBank/DDBJ whole genome shotgun (WGS) entry which is preliminary data.</text>
</comment>
<dbReference type="InterPro" id="IPR050272">
    <property type="entry name" value="Isochorismatase-like_hydrls"/>
</dbReference>
<keyword evidence="4" id="KW-1185">Reference proteome</keyword>
<organism evidence="3 4">
    <name type="scientific">Mycolicibacterium moriokaense</name>
    <dbReference type="NCBI Taxonomy" id="39691"/>
    <lineage>
        <taxon>Bacteria</taxon>
        <taxon>Bacillati</taxon>
        <taxon>Actinomycetota</taxon>
        <taxon>Actinomycetes</taxon>
        <taxon>Mycobacteriales</taxon>
        <taxon>Mycobacteriaceae</taxon>
        <taxon>Mycolicibacterium</taxon>
    </lineage>
</organism>
<dbReference type="Gene3D" id="3.40.50.850">
    <property type="entry name" value="Isochorismatase-like"/>
    <property type="match status" value="1"/>
</dbReference>